<proteinExistence type="predicted"/>
<name>A0A9P4N4Q4_9PLEO</name>
<feature type="compositionally biased region" description="Polar residues" evidence="1">
    <location>
        <begin position="149"/>
        <end position="159"/>
    </location>
</feature>
<reference evidence="3" key="1">
    <citation type="journal article" date="2020" name="Stud. Mycol.">
        <title>101 Dothideomycetes genomes: A test case for predicting lifestyles and emergence of pathogens.</title>
        <authorList>
            <person name="Haridas S."/>
            <person name="Albert R."/>
            <person name="Binder M."/>
            <person name="Bloem J."/>
            <person name="LaButti K."/>
            <person name="Salamov A."/>
            <person name="Andreopoulos B."/>
            <person name="Baker S."/>
            <person name="Barry K."/>
            <person name="Bills G."/>
            <person name="Bluhm B."/>
            <person name="Cannon C."/>
            <person name="Castanera R."/>
            <person name="Culley D."/>
            <person name="Daum C."/>
            <person name="Ezra D."/>
            <person name="Gonzalez J."/>
            <person name="Henrissat B."/>
            <person name="Kuo A."/>
            <person name="Liang C."/>
            <person name="Lipzen A."/>
            <person name="Lutzoni F."/>
            <person name="Magnuson J."/>
            <person name="Mondo S."/>
            <person name="Nolan M."/>
            <person name="Ohm R."/>
            <person name="Pangilinan J."/>
            <person name="Park H.-J."/>
            <person name="Ramirez L."/>
            <person name="Alfaro M."/>
            <person name="Sun H."/>
            <person name="Tritt A."/>
            <person name="Yoshinaga Y."/>
            <person name="Zwiers L.-H."/>
            <person name="Turgeon B."/>
            <person name="Goodwin S."/>
            <person name="Spatafora J."/>
            <person name="Crous P."/>
            <person name="Grigoriev I."/>
        </authorList>
    </citation>
    <scope>NUCLEOTIDE SEQUENCE [LARGE SCALE GENOMIC DNA]</scope>
    <source>
        <strain evidence="3">CBS 304.66</strain>
    </source>
</reference>
<organism evidence="2 3">
    <name type="scientific">Lojkania enalia</name>
    <dbReference type="NCBI Taxonomy" id="147567"/>
    <lineage>
        <taxon>Eukaryota</taxon>
        <taxon>Fungi</taxon>
        <taxon>Dikarya</taxon>
        <taxon>Ascomycota</taxon>
        <taxon>Pezizomycotina</taxon>
        <taxon>Dothideomycetes</taxon>
        <taxon>Pleosporomycetidae</taxon>
        <taxon>Pleosporales</taxon>
        <taxon>Pleosporales incertae sedis</taxon>
        <taxon>Lojkania</taxon>
    </lineage>
</organism>
<feature type="compositionally biased region" description="Low complexity" evidence="1">
    <location>
        <begin position="524"/>
        <end position="547"/>
    </location>
</feature>
<feature type="compositionally biased region" description="Pro residues" evidence="1">
    <location>
        <begin position="58"/>
        <end position="73"/>
    </location>
</feature>
<dbReference type="Proteomes" id="UP000800093">
    <property type="component" value="Unassembled WGS sequence"/>
</dbReference>
<keyword evidence="3" id="KW-1185">Reference proteome</keyword>
<feature type="compositionally biased region" description="Polar residues" evidence="1">
    <location>
        <begin position="493"/>
        <end position="504"/>
    </location>
</feature>
<feature type="compositionally biased region" description="Basic and acidic residues" evidence="1">
    <location>
        <begin position="478"/>
        <end position="492"/>
    </location>
</feature>
<evidence type="ECO:0000256" key="1">
    <source>
        <dbReference type="SAM" id="MobiDB-lite"/>
    </source>
</evidence>
<feature type="compositionally biased region" description="Basic and acidic residues" evidence="1">
    <location>
        <begin position="164"/>
        <end position="173"/>
    </location>
</feature>
<feature type="compositionally biased region" description="Polar residues" evidence="1">
    <location>
        <begin position="18"/>
        <end position="40"/>
    </location>
</feature>
<feature type="region of interest" description="Disordered" evidence="1">
    <location>
        <begin position="634"/>
        <end position="675"/>
    </location>
</feature>
<comment type="caution">
    <text evidence="2">The sequence shown here is derived from an EMBL/GenBank/DDBJ whole genome shotgun (WGS) entry which is preliminary data.</text>
</comment>
<evidence type="ECO:0000313" key="2">
    <source>
        <dbReference type="EMBL" id="KAF2266037.1"/>
    </source>
</evidence>
<dbReference type="OrthoDB" id="3771671at2759"/>
<accession>A0A9P4N4Q4</accession>
<protein>
    <submittedName>
        <fullName evidence="2">Uncharacterized protein</fullName>
    </submittedName>
</protein>
<feature type="region of interest" description="Disordered" evidence="1">
    <location>
        <begin position="356"/>
        <end position="620"/>
    </location>
</feature>
<sequence>MEMLVIAYVPTAHDSEDMNGSQRSQMRSPFKQHNTSSSSLEGMERPVRSFKSFIRAVPPNPSPSSSKPLPPTPTKSTLSPPTAITPPASPRRMSSVASWKAPAEWYNDSVSGKDSLPVQPMPSNRTYSLLLPEPSPDPADNMMEVRLGQPTSTPPQQSRLLPIYERKNLELEPPRSPPKSALPLLPKSLGKSNAGDVPLQYLPGNTTPPVHSPSPVQKLAQIGSRADSPAGSAHSYTSHASTKEKAYASLGIGSPREQARPEQEYFQGSYSSGHDPEQYIQQNLRGRKLLAINRGHALSDDTWEDTEMDEKLRQLSFSQDYHALLANQYQEMRIKPAVLISGPPYESKAPEMSKEVHHLHDNNKLVPPPLMWTKSPNGTSRSAFRDDMSPPKSEESRKSNRITSWVPKRLSVAPQLGMPKEPRKESLPKKKPRSQLDSIKALGTKTVKKSQHDLRFSQFFPPSKSLRFRRRSVIETTSSKEGDPKGKQKEGSSPRNSFIQQNSKMLRVPGTGLAIIRTNPSPIPKSEPSSPTNRSAAPPRPSTSPHSGYIGSPEHQVSPVSGLSDLCSSHNSSQSASKPPRSTNKSRRSKESSSSMEPPQTSGFLPKSSETSILESTSKSISKWRRNSHGFWQPFHITSDLDHDSDDDDEQKAGLIDRAKEARRKHSEEMRKEKLKKSIRVLGPTDPSVAASYVQQETYGEDNKRLPGFMVSGPI</sequence>
<feature type="compositionally biased region" description="Polar residues" evidence="1">
    <location>
        <begin position="596"/>
        <end position="620"/>
    </location>
</feature>
<feature type="compositionally biased region" description="Basic and acidic residues" evidence="1">
    <location>
        <begin position="383"/>
        <end position="398"/>
    </location>
</feature>
<evidence type="ECO:0000313" key="3">
    <source>
        <dbReference type="Proteomes" id="UP000800093"/>
    </source>
</evidence>
<dbReference type="EMBL" id="ML986601">
    <property type="protein sequence ID" value="KAF2266037.1"/>
    <property type="molecule type" value="Genomic_DNA"/>
</dbReference>
<gene>
    <name evidence="2" type="ORF">CC78DRAFT_163518</name>
</gene>
<feature type="compositionally biased region" description="Basic and acidic residues" evidence="1">
    <location>
        <begin position="651"/>
        <end position="672"/>
    </location>
</feature>
<feature type="compositionally biased region" description="Low complexity" evidence="1">
    <location>
        <begin position="178"/>
        <end position="192"/>
    </location>
</feature>
<feature type="region of interest" description="Disordered" evidence="1">
    <location>
        <begin position="9"/>
        <end position="277"/>
    </location>
</feature>
<dbReference type="AlphaFoldDB" id="A0A9P4N4Q4"/>
<feature type="compositionally biased region" description="Polar residues" evidence="1">
    <location>
        <begin position="558"/>
        <end position="577"/>
    </location>
</feature>